<dbReference type="PANTHER" id="PTHR11567">
    <property type="entry name" value="ACID PHOSPHATASE-RELATED"/>
    <property type="match status" value="1"/>
</dbReference>
<dbReference type="AlphaFoldDB" id="A0A7S1ZBQ5"/>
<keyword evidence="1" id="KW-0378">Hydrolase</keyword>
<dbReference type="InterPro" id="IPR050645">
    <property type="entry name" value="Histidine_acid_phosphatase"/>
</dbReference>
<sequence>MMTDTIKNGSSHSKSPAIIHRQYFHLHPYPKVNTCSTLSYTSLWRLNTNQSHVRCVITEISPTKEKLDLLEKENPKVVLMRYESSGKEKYHHSAAGDDAFGRFTSLDVQQMISVGQALRNDLLSMLSNNANNNKDDAIIHPGMIHVASTDFPRTILSAKSVIQGLFHTSTASSKPPFNMKENGNIEIDLRYTTRMIPDPKPRLYTNQLALETQITTEDAKFISKEKEMYPLAVRISNVLYEQNFVDAAKASLLSFGVGEDKDDKKQVESSEQQKYPILSWIQLAEISHCLMARNLLPLDFISSKDYNDIMNYVAWRWFYILSNADLSKMALKSLIKKIVWNAYSYVEYKEQDGNEEGQQQPLLYLFSAHDATLIGLMCGLHMEQPSQWPDYGSFLKVELFEDEKGVCLYGNCKEPKRGSVRGIGALKNEDEQIGPNYYLRFSLNNQVLKSKWGSRSIIDGDNNGADDHERGVVYREFIPLEEARDAVMYLEESLLG</sequence>
<dbReference type="SUPFAM" id="SSF53254">
    <property type="entry name" value="Phosphoglycerate mutase-like"/>
    <property type="match status" value="1"/>
</dbReference>
<name>A0A7S1ZBQ5_9STRA</name>
<protein>
    <recommendedName>
        <fullName evidence="3">Histidine acid phosphatase</fullName>
    </recommendedName>
</protein>
<dbReference type="EMBL" id="HBGN01020731">
    <property type="protein sequence ID" value="CAD9334243.1"/>
    <property type="molecule type" value="Transcribed_RNA"/>
</dbReference>
<dbReference type="GO" id="GO:0016791">
    <property type="term" value="F:phosphatase activity"/>
    <property type="evidence" value="ECO:0007669"/>
    <property type="project" value="TreeGrafter"/>
</dbReference>
<organism evidence="2">
    <name type="scientific">Ditylum brightwellii</name>
    <dbReference type="NCBI Taxonomy" id="49249"/>
    <lineage>
        <taxon>Eukaryota</taxon>
        <taxon>Sar</taxon>
        <taxon>Stramenopiles</taxon>
        <taxon>Ochrophyta</taxon>
        <taxon>Bacillariophyta</taxon>
        <taxon>Mediophyceae</taxon>
        <taxon>Lithodesmiophycidae</taxon>
        <taxon>Lithodesmiales</taxon>
        <taxon>Lithodesmiaceae</taxon>
        <taxon>Ditylum</taxon>
    </lineage>
</organism>
<evidence type="ECO:0000313" key="2">
    <source>
        <dbReference type="EMBL" id="CAD9334243.1"/>
    </source>
</evidence>
<dbReference type="InterPro" id="IPR029033">
    <property type="entry name" value="His_PPase_superfam"/>
</dbReference>
<evidence type="ECO:0008006" key="3">
    <source>
        <dbReference type="Google" id="ProtNLM"/>
    </source>
</evidence>
<proteinExistence type="predicted"/>
<accession>A0A7S1ZBQ5</accession>
<reference evidence="2" key="1">
    <citation type="submission" date="2021-01" db="EMBL/GenBank/DDBJ databases">
        <authorList>
            <person name="Corre E."/>
            <person name="Pelletier E."/>
            <person name="Niang G."/>
            <person name="Scheremetjew M."/>
            <person name="Finn R."/>
            <person name="Kale V."/>
            <person name="Holt S."/>
            <person name="Cochrane G."/>
            <person name="Meng A."/>
            <person name="Brown T."/>
            <person name="Cohen L."/>
        </authorList>
    </citation>
    <scope>NUCLEOTIDE SEQUENCE</scope>
    <source>
        <strain evidence="2">Pop2</strain>
    </source>
</reference>
<dbReference type="Gene3D" id="3.40.50.1240">
    <property type="entry name" value="Phosphoglycerate mutase-like"/>
    <property type="match status" value="1"/>
</dbReference>
<dbReference type="PANTHER" id="PTHR11567:SF110">
    <property type="entry name" value="2-PHOSPHOXYLOSE PHOSPHATASE 1"/>
    <property type="match status" value="1"/>
</dbReference>
<gene>
    <name evidence="2" type="ORF">DBRI1063_LOCUS13199</name>
</gene>
<evidence type="ECO:0000256" key="1">
    <source>
        <dbReference type="ARBA" id="ARBA00022801"/>
    </source>
</evidence>